<evidence type="ECO:0000256" key="1">
    <source>
        <dbReference type="SAM" id="MobiDB-lite"/>
    </source>
</evidence>
<evidence type="ECO:0000313" key="2">
    <source>
        <dbReference type="EMBL" id="CAG6498916.1"/>
    </source>
</evidence>
<dbReference type="EMBL" id="HBUE01136758">
    <property type="protein sequence ID" value="CAG6498916.1"/>
    <property type="molecule type" value="Transcribed_RNA"/>
</dbReference>
<proteinExistence type="predicted"/>
<feature type="region of interest" description="Disordered" evidence="1">
    <location>
        <begin position="92"/>
        <end position="117"/>
    </location>
</feature>
<protein>
    <submittedName>
        <fullName evidence="2">(northern house mosquito) hypothetical protein</fullName>
    </submittedName>
</protein>
<name>A0A8D8CST8_CULPI</name>
<organism evidence="2">
    <name type="scientific">Culex pipiens</name>
    <name type="common">House mosquito</name>
    <dbReference type="NCBI Taxonomy" id="7175"/>
    <lineage>
        <taxon>Eukaryota</taxon>
        <taxon>Metazoa</taxon>
        <taxon>Ecdysozoa</taxon>
        <taxon>Arthropoda</taxon>
        <taxon>Hexapoda</taxon>
        <taxon>Insecta</taxon>
        <taxon>Pterygota</taxon>
        <taxon>Neoptera</taxon>
        <taxon>Endopterygota</taxon>
        <taxon>Diptera</taxon>
        <taxon>Nematocera</taxon>
        <taxon>Culicoidea</taxon>
        <taxon>Culicidae</taxon>
        <taxon>Culicinae</taxon>
        <taxon>Culicini</taxon>
        <taxon>Culex</taxon>
        <taxon>Culex</taxon>
    </lineage>
</organism>
<sequence>MLQKTLPARRCRRKPETSPVQRVSHLRHVVHRSPPGHLLRGWLCRWTPLCRCHSECAARSLWPAEGLGRGRRRCDRTTRLGAKLRHCKVRRAAVREHSERHDDESGGDGASLLVEGHCSDQDEGQIVRGLRCAERRKSKKSKT</sequence>
<feature type="compositionally biased region" description="Basic and acidic residues" evidence="1">
    <location>
        <begin position="93"/>
        <end position="104"/>
    </location>
</feature>
<reference evidence="2" key="1">
    <citation type="submission" date="2021-05" db="EMBL/GenBank/DDBJ databases">
        <authorList>
            <person name="Alioto T."/>
            <person name="Alioto T."/>
            <person name="Gomez Garrido J."/>
        </authorList>
    </citation>
    <scope>NUCLEOTIDE SEQUENCE</scope>
</reference>
<dbReference type="AlphaFoldDB" id="A0A8D8CST8"/>
<accession>A0A8D8CST8</accession>